<evidence type="ECO:0000313" key="1">
    <source>
        <dbReference type="EMBL" id="WPF83951.1"/>
    </source>
</evidence>
<accession>A0AAF0ZBB8</accession>
<dbReference type="EMBL" id="CP138359">
    <property type="protein sequence ID" value="WPF83951.1"/>
    <property type="molecule type" value="Genomic_DNA"/>
</dbReference>
<dbReference type="KEGG" id="sbil:SANBI_001662"/>
<sequence length="79" mass="8649">MSPLYGFDAPDVAYVRLVETDEHSVTNTADVPATAHVTLVWRPEIAIVPGSSWRIHHIGEPVPFTEVPRTAIGTDPRTS</sequence>
<gene>
    <name evidence="1" type="ORF">SANBI_001662</name>
</gene>
<keyword evidence="2" id="KW-1185">Reference proteome</keyword>
<dbReference type="RefSeq" id="WP_319160712.1">
    <property type="nucleotide sequence ID" value="NZ_CP138359.1"/>
</dbReference>
<proteinExistence type="predicted"/>
<dbReference type="Proteomes" id="UP001304340">
    <property type="component" value="Chromosome"/>
</dbReference>
<dbReference type="AlphaFoldDB" id="A0AAF0ZBB8"/>
<evidence type="ECO:0000313" key="2">
    <source>
        <dbReference type="Proteomes" id="UP001304340"/>
    </source>
</evidence>
<organism evidence="1 2">
    <name type="scientific">Sanguibacter biliveldensis</name>
    <dbReference type="NCBI Taxonomy" id="3030830"/>
    <lineage>
        <taxon>Bacteria</taxon>
        <taxon>Bacillati</taxon>
        <taxon>Actinomycetota</taxon>
        <taxon>Actinomycetes</taxon>
        <taxon>Micrococcales</taxon>
        <taxon>Sanguibacteraceae</taxon>
        <taxon>Sanguibacter</taxon>
    </lineage>
</organism>
<protein>
    <submittedName>
        <fullName evidence="1">Uncharacterized protein</fullName>
    </submittedName>
</protein>
<name>A0AAF0ZBB8_9MICO</name>
<reference evidence="2" key="1">
    <citation type="submission" date="2023-11" db="EMBL/GenBank/DDBJ databases">
        <authorList>
            <person name="Helweg L.P."/>
            <person name="Kiel A."/>
            <person name="Hitz F."/>
            <person name="Ruckert-Reed C."/>
            <person name="Busche T."/>
            <person name="Kaltschmidt B."/>
            <person name="Kaltschmidt C."/>
        </authorList>
    </citation>
    <scope>NUCLEOTIDE SEQUENCE [LARGE SCALE GENOMIC DNA]</scope>
    <source>
        <strain evidence="2">4.1</strain>
    </source>
</reference>